<dbReference type="EMBL" id="FMXO01000008">
    <property type="protein sequence ID" value="SDB32220.1"/>
    <property type="molecule type" value="Genomic_DNA"/>
</dbReference>
<dbReference type="RefSeq" id="WP_092119550.1">
    <property type="nucleotide sequence ID" value="NZ_FMXO01000008.1"/>
</dbReference>
<feature type="region of interest" description="Disordered" evidence="1">
    <location>
        <begin position="1"/>
        <end position="50"/>
    </location>
</feature>
<protein>
    <submittedName>
        <fullName evidence="2">Uncharacterized protein</fullName>
    </submittedName>
</protein>
<keyword evidence="3" id="KW-1185">Reference proteome</keyword>
<evidence type="ECO:0000313" key="2">
    <source>
        <dbReference type="EMBL" id="SDB32220.1"/>
    </source>
</evidence>
<proteinExistence type="predicted"/>
<dbReference type="AlphaFoldDB" id="A0A1G6CH67"/>
<evidence type="ECO:0000313" key="3">
    <source>
        <dbReference type="Proteomes" id="UP000198771"/>
    </source>
</evidence>
<sequence length="79" mass="8661">MTLKGYSGIRPAVDPDKGRTLHAGQADEEGTDGLRPKESQENWSEDFDDIPPELLDATVEILDCLAQQPENGNAVNPRK</sequence>
<name>A0A1G6CH67_9BACT</name>
<accession>A0A1G6CH67</accession>
<gene>
    <name evidence="2" type="ORF">SAMN05660653_01524</name>
</gene>
<dbReference type="STRING" id="617002.SAMN05660653_01524"/>
<organism evidence="2 3">
    <name type="scientific">Desulfonatronum thiosulfatophilum</name>
    <dbReference type="NCBI Taxonomy" id="617002"/>
    <lineage>
        <taxon>Bacteria</taxon>
        <taxon>Pseudomonadati</taxon>
        <taxon>Thermodesulfobacteriota</taxon>
        <taxon>Desulfovibrionia</taxon>
        <taxon>Desulfovibrionales</taxon>
        <taxon>Desulfonatronaceae</taxon>
        <taxon>Desulfonatronum</taxon>
    </lineage>
</organism>
<evidence type="ECO:0000256" key="1">
    <source>
        <dbReference type="SAM" id="MobiDB-lite"/>
    </source>
</evidence>
<dbReference type="Proteomes" id="UP000198771">
    <property type="component" value="Unassembled WGS sequence"/>
</dbReference>
<reference evidence="2 3" key="1">
    <citation type="submission" date="2016-10" db="EMBL/GenBank/DDBJ databases">
        <authorList>
            <person name="de Groot N.N."/>
        </authorList>
    </citation>
    <scope>NUCLEOTIDE SEQUENCE [LARGE SCALE GENOMIC DNA]</scope>
    <source>
        <strain evidence="2 3">ASO4-2</strain>
    </source>
</reference>